<dbReference type="NCBIfam" id="NF041195">
    <property type="entry name" value="ScbA_BarX_GamBu"/>
    <property type="match status" value="1"/>
</dbReference>
<evidence type="ECO:0000313" key="2">
    <source>
        <dbReference type="EMBL" id="GHC35423.1"/>
    </source>
</evidence>
<dbReference type="Proteomes" id="UP000646244">
    <property type="component" value="Unassembled WGS sequence"/>
</dbReference>
<reference evidence="2" key="2">
    <citation type="submission" date="2020-09" db="EMBL/GenBank/DDBJ databases">
        <authorList>
            <person name="Sun Q."/>
            <person name="Ohkuma M."/>
        </authorList>
    </citation>
    <scope>NUCLEOTIDE SEQUENCE</scope>
    <source>
        <strain evidence="2">JCM 4633</strain>
    </source>
</reference>
<comment type="caution">
    <text evidence="2">The sequence shown here is derived from an EMBL/GenBank/DDBJ whole genome shotgun (WGS) entry which is preliminary data.</text>
</comment>
<feature type="domain" description="A-factor biosynthesis hotdog" evidence="1">
    <location>
        <begin position="61"/>
        <end position="189"/>
    </location>
</feature>
<protein>
    <submittedName>
        <fullName evidence="2">Adhesin</fullName>
    </submittedName>
</protein>
<reference evidence="2" key="1">
    <citation type="journal article" date="2014" name="Int. J. Syst. Evol. Microbiol.">
        <title>Complete genome sequence of Corynebacterium casei LMG S-19264T (=DSM 44701T), isolated from a smear-ripened cheese.</title>
        <authorList>
            <consortium name="US DOE Joint Genome Institute (JGI-PGF)"/>
            <person name="Walter F."/>
            <person name="Albersmeier A."/>
            <person name="Kalinowski J."/>
            <person name="Ruckert C."/>
        </authorList>
    </citation>
    <scope>NUCLEOTIDE SEQUENCE</scope>
    <source>
        <strain evidence="2">JCM 4633</strain>
    </source>
</reference>
<accession>A0A918WDZ8</accession>
<evidence type="ECO:0000259" key="1">
    <source>
        <dbReference type="Pfam" id="PF03756"/>
    </source>
</evidence>
<sequence>MSVSLQQSCTLVPGIPKSATGSGAPALPAYAADSGQVASEAPVTSPSAAPHLGGGRVAKELVHFHDEESVLVYGWARRGPREFTLAVEWPGSTSGRRPDPVLAAQTVRQCGLAISHAEFGIPLDHQSLLWDLNYSIAPTLPVDGNGPLRLTVDLRCSPAKDGRGARPLGTETMDFTVRQGRQVVMRAHSRSAWISPDVYRRLRGPYLSPAWGAWEVPPPVPAASVGCRSASEVVLAATDRPGAWLLRNDVTNKAMFDHPVDHVPGLSLLGAAAQAAQAAVSPAVLVPTDVTTSFSRYVEFDAPCRLTARVLPADGDGDGDGAEGADGVGDVAGAADASGAGSGAGVGAAGRTLVEVIGEQNGEAAFRIGLRGLLD</sequence>
<dbReference type="InterPro" id="IPR005509">
    <property type="entry name" value="AfsA_hotdog_dom"/>
</dbReference>
<dbReference type="AlphaFoldDB" id="A0A918WDZ8"/>
<dbReference type="GO" id="GO:0016740">
    <property type="term" value="F:transferase activity"/>
    <property type="evidence" value="ECO:0007669"/>
    <property type="project" value="InterPro"/>
</dbReference>
<dbReference type="EMBL" id="BMVB01000002">
    <property type="protein sequence ID" value="GHC35423.1"/>
    <property type="molecule type" value="Genomic_DNA"/>
</dbReference>
<gene>
    <name evidence="2" type="ORF">GCM10010507_05360</name>
</gene>
<dbReference type="RefSeq" id="WP_190107994.1">
    <property type="nucleotide sequence ID" value="NZ_BMVB01000002.1"/>
</dbReference>
<feature type="domain" description="A-factor biosynthesis hotdog" evidence="1">
    <location>
        <begin position="225"/>
        <end position="316"/>
    </location>
</feature>
<proteinExistence type="predicted"/>
<dbReference type="InterPro" id="IPR047757">
    <property type="entry name" value="AfsA-like"/>
</dbReference>
<name>A0A918WDZ8_STRCJ</name>
<dbReference type="Pfam" id="PF03756">
    <property type="entry name" value="AfsA"/>
    <property type="match status" value="2"/>
</dbReference>
<organism evidence="2 3">
    <name type="scientific">Streptomyces cinnamoneus</name>
    <name type="common">Streptoverticillium cinnamoneum</name>
    <dbReference type="NCBI Taxonomy" id="53446"/>
    <lineage>
        <taxon>Bacteria</taxon>
        <taxon>Bacillati</taxon>
        <taxon>Actinomycetota</taxon>
        <taxon>Actinomycetes</taxon>
        <taxon>Kitasatosporales</taxon>
        <taxon>Streptomycetaceae</taxon>
        <taxon>Streptomyces</taxon>
        <taxon>Streptomyces cinnamoneus group</taxon>
    </lineage>
</organism>
<evidence type="ECO:0000313" key="3">
    <source>
        <dbReference type="Proteomes" id="UP000646244"/>
    </source>
</evidence>